<gene>
    <name evidence="7" type="ORF">A3D47_00245</name>
</gene>
<keyword evidence="3" id="KW-0862">Zinc</keyword>
<dbReference type="AlphaFoldDB" id="A0A1G1Z0Q4"/>
<evidence type="ECO:0000256" key="1">
    <source>
        <dbReference type="ARBA" id="ARBA00022723"/>
    </source>
</evidence>
<evidence type="ECO:0000313" key="8">
    <source>
        <dbReference type="Proteomes" id="UP000178651"/>
    </source>
</evidence>
<evidence type="ECO:0000256" key="2">
    <source>
        <dbReference type="ARBA" id="ARBA00022771"/>
    </source>
</evidence>
<dbReference type="PANTHER" id="PTHR33823:SF4">
    <property type="entry name" value="GENERAL STRESS PROTEIN 16O"/>
    <property type="match status" value="1"/>
</dbReference>
<keyword evidence="1" id="KW-0479">Metal-binding</keyword>
<dbReference type="EMBL" id="MHIU01000001">
    <property type="protein sequence ID" value="OGY58192.1"/>
    <property type="molecule type" value="Genomic_DNA"/>
</dbReference>
<dbReference type="Proteomes" id="UP000178651">
    <property type="component" value="Unassembled WGS sequence"/>
</dbReference>
<evidence type="ECO:0000313" key="7">
    <source>
        <dbReference type="EMBL" id="OGY58192.1"/>
    </source>
</evidence>
<reference evidence="7 8" key="1">
    <citation type="journal article" date="2016" name="Nat. Commun.">
        <title>Thousands of microbial genomes shed light on interconnected biogeochemical processes in an aquifer system.</title>
        <authorList>
            <person name="Anantharaman K."/>
            <person name="Brown C.T."/>
            <person name="Hug L.A."/>
            <person name="Sharon I."/>
            <person name="Castelle C.J."/>
            <person name="Probst A.J."/>
            <person name="Thomas B.C."/>
            <person name="Singh A."/>
            <person name="Wilkins M.J."/>
            <person name="Karaoz U."/>
            <person name="Brodie E.L."/>
            <person name="Williams K.H."/>
            <person name="Hubbard S.S."/>
            <person name="Banfield J.F."/>
        </authorList>
    </citation>
    <scope>NUCLEOTIDE SEQUENCE [LARGE SCALE GENOMIC DNA]</scope>
</reference>
<feature type="zinc finger region" description="dksA C4-type" evidence="4">
    <location>
        <begin position="82"/>
        <end position="106"/>
    </location>
</feature>
<feature type="region of interest" description="Disordered" evidence="5">
    <location>
        <begin position="25"/>
        <end position="46"/>
    </location>
</feature>
<feature type="domain" description="Zinc finger DksA/TraR C4-type" evidence="6">
    <location>
        <begin position="79"/>
        <end position="112"/>
    </location>
</feature>
<accession>A0A1G1Z0Q4</accession>
<sequence>MIPKQEIVKLEAALKQEKKRLEKEIKGLGSTDMGSDVDSLEEEADETEEIVNQEAVLLSLKERLKDVKLALDKIGANAYGICEECGNVISLDILRVVPESRLCKDCKAKEEKEEE</sequence>
<name>A0A1G1Z0Q4_9BACT</name>
<dbReference type="InterPro" id="IPR000962">
    <property type="entry name" value="Znf_DskA_TraR"/>
</dbReference>
<evidence type="ECO:0000256" key="3">
    <source>
        <dbReference type="ARBA" id="ARBA00022833"/>
    </source>
</evidence>
<proteinExistence type="predicted"/>
<protein>
    <recommendedName>
        <fullName evidence="6">Zinc finger DksA/TraR C4-type domain-containing protein</fullName>
    </recommendedName>
</protein>
<dbReference type="SUPFAM" id="SSF57716">
    <property type="entry name" value="Glucocorticoid receptor-like (DNA-binding domain)"/>
    <property type="match status" value="1"/>
</dbReference>
<dbReference type="PANTHER" id="PTHR33823">
    <property type="entry name" value="RNA POLYMERASE-BINDING TRANSCRIPTION FACTOR DKSA-RELATED"/>
    <property type="match status" value="1"/>
</dbReference>
<dbReference type="PROSITE" id="PS51128">
    <property type="entry name" value="ZF_DKSA_2"/>
    <property type="match status" value="1"/>
</dbReference>
<dbReference type="Gene3D" id="1.20.120.910">
    <property type="entry name" value="DksA, coiled-coil domain"/>
    <property type="match status" value="1"/>
</dbReference>
<evidence type="ECO:0000256" key="4">
    <source>
        <dbReference type="PROSITE-ProRule" id="PRU00510"/>
    </source>
</evidence>
<evidence type="ECO:0000259" key="6">
    <source>
        <dbReference type="Pfam" id="PF01258"/>
    </source>
</evidence>
<dbReference type="Pfam" id="PF01258">
    <property type="entry name" value="zf-dskA_traR"/>
    <property type="match status" value="1"/>
</dbReference>
<dbReference type="GO" id="GO:0008270">
    <property type="term" value="F:zinc ion binding"/>
    <property type="evidence" value="ECO:0007669"/>
    <property type="project" value="UniProtKB-KW"/>
</dbReference>
<comment type="caution">
    <text evidence="7">The sequence shown here is derived from an EMBL/GenBank/DDBJ whole genome shotgun (WGS) entry which is preliminary data.</text>
</comment>
<keyword evidence="2" id="KW-0863">Zinc-finger</keyword>
<organism evidence="7 8">
    <name type="scientific">Candidatus Colwellbacteria bacterium RIFCSPHIGHO2_02_FULL_43_15</name>
    <dbReference type="NCBI Taxonomy" id="1797686"/>
    <lineage>
        <taxon>Bacteria</taxon>
        <taxon>Candidatus Colwelliibacteriota</taxon>
    </lineage>
</organism>
<evidence type="ECO:0000256" key="5">
    <source>
        <dbReference type="SAM" id="MobiDB-lite"/>
    </source>
</evidence>